<gene>
    <name evidence="2" type="ORF">UFOPK1808_00618</name>
</gene>
<organism evidence="2">
    <name type="scientific">freshwater metagenome</name>
    <dbReference type="NCBI Taxonomy" id="449393"/>
    <lineage>
        <taxon>unclassified sequences</taxon>
        <taxon>metagenomes</taxon>
        <taxon>ecological metagenomes</taxon>
    </lineage>
</organism>
<dbReference type="CDD" id="cd06257">
    <property type="entry name" value="DnaJ"/>
    <property type="match status" value="1"/>
</dbReference>
<dbReference type="InterPro" id="IPR001623">
    <property type="entry name" value="DnaJ_domain"/>
</dbReference>
<protein>
    <submittedName>
        <fullName evidence="2">Unannotated protein</fullName>
    </submittedName>
</protein>
<dbReference type="Gene3D" id="1.10.287.110">
    <property type="entry name" value="DnaJ domain"/>
    <property type="match status" value="1"/>
</dbReference>
<dbReference type="Pfam" id="PF00226">
    <property type="entry name" value="DnaJ"/>
    <property type="match status" value="1"/>
</dbReference>
<dbReference type="InterPro" id="IPR036869">
    <property type="entry name" value="J_dom_sf"/>
</dbReference>
<dbReference type="EMBL" id="CAEZUL010000053">
    <property type="protein sequence ID" value="CAB4598786.1"/>
    <property type="molecule type" value="Genomic_DNA"/>
</dbReference>
<accession>A0A6J6GC06</accession>
<dbReference type="SUPFAM" id="SSF46565">
    <property type="entry name" value="Chaperone J-domain"/>
    <property type="match status" value="1"/>
</dbReference>
<dbReference type="PROSITE" id="PS50076">
    <property type="entry name" value="DNAJ_2"/>
    <property type="match status" value="1"/>
</dbReference>
<reference evidence="2" key="1">
    <citation type="submission" date="2020-05" db="EMBL/GenBank/DDBJ databases">
        <authorList>
            <person name="Chiriac C."/>
            <person name="Salcher M."/>
            <person name="Ghai R."/>
            <person name="Kavagutti S V."/>
        </authorList>
    </citation>
    <scope>NUCLEOTIDE SEQUENCE</scope>
</reference>
<dbReference type="AlphaFoldDB" id="A0A6J6GC06"/>
<evidence type="ECO:0000313" key="2">
    <source>
        <dbReference type="EMBL" id="CAB4598786.1"/>
    </source>
</evidence>
<proteinExistence type="predicted"/>
<name>A0A6J6GC06_9ZZZZ</name>
<dbReference type="SMART" id="SM00271">
    <property type="entry name" value="DnaJ"/>
    <property type="match status" value="1"/>
</dbReference>
<feature type="domain" description="J" evidence="1">
    <location>
        <begin position="6"/>
        <end position="60"/>
    </location>
</feature>
<evidence type="ECO:0000259" key="1">
    <source>
        <dbReference type="PROSITE" id="PS50076"/>
    </source>
</evidence>
<sequence>MSTDSDPFRVLGISRISSDSEIRTAWKELARTHHPDMGGDVAAMQRINTALEEALALCVKQDHANAVPTVLHRDVSSLTVSVLPVDCYLALEVVAAICGPTVHEDPPYVLEFHLHDTPVQHALYGWCRCELVPEAGSTTMHLTVGSDDRKQSPSVEEVRDYLVLQLNTIDWPEN</sequence>